<dbReference type="CDD" id="cd00298">
    <property type="entry name" value="ACD_sHsps_p23-like"/>
    <property type="match status" value="1"/>
</dbReference>
<dbReference type="EMBL" id="JWZX01002429">
    <property type="protein sequence ID" value="KOO29347.1"/>
    <property type="molecule type" value="Genomic_DNA"/>
</dbReference>
<comment type="similarity">
    <text evidence="1">Belongs to the AB hydrolase superfamily. AB hydrolase 2 family.</text>
</comment>
<evidence type="ECO:0000259" key="4">
    <source>
        <dbReference type="Pfam" id="PF02230"/>
    </source>
</evidence>
<dbReference type="AlphaFoldDB" id="A0A0M0JSR4"/>
<dbReference type="SUPFAM" id="SSF53474">
    <property type="entry name" value="alpha/beta-Hydrolases"/>
    <property type="match status" value="1"/>
</dbReference>
<evidence type="ECO:0000256" key="3">
    <source>
        <dbReference type="ARBA" id="ARBA00022801"/>
    </source>
</evidence>
<comment type="similarity">
    <text evidence="2">Belongs to the PIH1 family.</text>
</comment>
<gene>
    <name evidence="6" type="ORF">Ctob_001997</name>
</gene>
<proteinExistence type="inferred from homology"/>
<dbReference type="Pfam" id="PF02230">
    <property type="entry name" value="Abhydrolase_2"/>
    <property type="match status" value="1"/>
</dbReference>
<organism evidence="6 7">
    <name type="scientific">Chrysochromulina tobinii</name>
    <dbReference type="NCBI Taxonomy" id="1460289"/>
    <lineage>
        <taxon>Eukaryota</taxon>
        <taxon>Haptista</taxon>
        <taxon>Haptophyta</taxon>
        <taxon>Prymnesiophyceae</taxon>
        <taxon>Prymnesiales</taxon>
        <taxon>Chrysochromulinaceae</taxon>
        <taxon>Chrysochromulina</taxon>
    </lineage>
</organism>
<protein>
    <submittedName>
        <fullName evidence="6">Uncharacterized protein</fullName>
    </submittedName>
</protein>
<dbReference type="Gene3D" id="3.40.50.1820">
    <property type="entry name" value="alpha/beta hydrolase"/>
    <property type="match status" value="1"/>
</dbReference>
<name>A0A0M0JSR4_9EUKA</name>
<dbReference type="InterPro" id="IPR029058">
    <property type="entry name" value="AB_hydrolase_fold"/>
</dbReference>
<dbReference type="InterPro" id="IPR050565">
    <property type="entry name" value="LYPA1-2/EST-like"/>
</dbReference>
<feature type="domain" description="Phospholipase/carboxylesterase/thioesterase" evidence="4">
    <location>
        <begin position="6"/>
        <end position="146"/>
    </location>
</feature>
<evidence type="ECO:0000313" key="7">
    <source>
        <dbReference type="Proteomes" id="UP000037460"/>
    </source>
</evidence>
<evidence type="ECO:0000256" key="2">
    <source>
        <dbReference type="ARBA" id="ARBA00008511"/>
    </source>
</evidence>
<reference evidence="7" key="1">
    <citation type="journal article" date="2015" name="PLoS Genet.">
        <title>Genome Sequence and Transcriptome Analyses of Chrysochromulina tobin: Metabolic Tools for Enhanced Algal Fitness in the Prominent Order Prymnesiales (Haptophyceae).</title>
        <authorList>
            <person name="Hovde B.T."/>
            <person name="Deodato C.R."/>
            <person name="Hunsperger H.M."/>
            <person name="Ryken S.A."/>
            <person name="Yost W."/>
            <person name="Jha R.K."/>
            <person name="Patterson J."/>
            <person name="Monnat R.J. Jr."/>
            <person name="Barlow S.B."/>
            <person name="Starkenburg S.R."/>
            <person name="Cattolico R.A."/>
        </authorList>
    </citation>
    <scope>NUCLEOTIDE SEQUENCE</scope>
    <source>
        <strain evidence="7">CCMP291</strain>
    </source>
</reference>
<dbReference type="GO" id="GO:0016787">
    <property type="term" value="F:hydrolase activity"/>
    <property type="evidence" value="ECO:0007669"/>
    <property type="project" value="UniProtKB-KW"/>
</dbReference>
<feature type="domain" description="PIH1D1/2/3 CS-like" evidence="5">
    <location>
        <begin position="222"/>
        <end position="289"/>
    </location>
</feature>
<dbReference type="Pfam" id="PF18201">
    <property type="entry name" value="PIH1_CS"/>
    <property type="match status" value="1"/>
</dbReference>
<evidence type="ECO:0000256" key="1">
    <source>
        <dbReference type="ARBA" id="ARBA00006499"/>
    </source>
</evidence>
<dbReference type="InterPro" id="IPR041442">
    <property type="entry name" value="PIH1D1/2/3_CS-like"/>
</dbReference>
<dbReference type="PANTHER" id="PTHR10655:SF17">
    <property type="entry name" value="LYSOPHOSPHOLIPASE-LIKE PROTEIN 1"/>
    <property type="match status" value="1"/>
</dbReference>
<dbReference type="InterPro" id="IPR003140">
    <property type="entry name" value="PLipase/COase/thioEstase"/>
</dbReference>
<keyword evidence="3" id="KW-0378">Hydrolase</keyword>
<dbReference type="PANTHER" id="PTHR10655">
    <property type="entry name" value="LYSOPHOSPHOLIPASE-RELATED"/>
    <property type="match status" value="1"/>
</dbReference>
<evidence type="ECO:0000313" key="6">
    <source>
        <dbReference type="EMBL" id="KOO29347.1"/>
    </source>
</evidence>
<keyword evidence="7" id="KW-1185">Reference proteome</keyword>
<dbReference type="Proteomes" id="UP000037460">
    <property type="component" value="Unassembled WGS sequence"/>
</dbReference>
<sequence>MRTPDGLADAIKHVHERLDELLVVTNFAPSRIAIGGFGMGGALAIAAGLSYRRPLAAILSHSGWMCQPAFELSAFGSMPHAAPNLETPIMLLAGDEDETVERSAVEAAGAALRAAGCQQVIFRSFEDTAHKFSLKSMGVMVDFLRARVPERPPAPKAGGENAGVGAKSRTMMLGNELGAAVASGQLQAAAEKAGLGPLPSGLTAGDRNQHAQAAKYELNLESADEISLVVHVPAGVTSMEQLELAISAEHVQVHVGTQPFLDLALPTPIDEDSARAKFAKKAGKLHISARRAVVGIVV</sequence>
<accession>A0A0M0JSR4</accession>
<evidence type="ECO:0000259" key="5">
    <source>
        <dbReference type="Pfam" id="PF18201"/>
    </source>
</evidence>
<comment type="caution">
    <text evidence="6">The sequence shown here is derived from an EMBL/GenBank/DDBJ whole genome shotgun (WGS) entry which is preliminary data.</text>
</comment>